<proteinExistence type="predicted"/>
<evidence type="ECO:0000256" key="1">
    <source>
        <dbReference type="SAM" id="MobiDB-lite"/>
    </source>
</evidence>
<feature type="region of interest" description="Disordered" evidence="1">
    <location>
        <begin position="1"/>
        <end position="20"/>
    </location>
</feature>
<dbReference type="AlphaFoldDB" id="A0A8J6KX03"/>
<gene>
    <name evidence="2" type="ORF">LTLLF_124040</name>
</gene>
<feature type="region of interest" description="Disordered" evidence="1">
    <location>
        <begin position="60"/>
        <end position="100"/>
    </location>
</feature>
<sequence length="100" mass="10915">MRMSCPTAGSRQPSGPCQGKELMWGARHSRPLATVTLRGAKPVGRLKLHLRRQSVLEPCAQQSRSLSSRRYPVQVLSPRGGARGAEPKGQPAMRARPFGQ</sequence>
<organism evidence="2 3">
    <name type="scientific">Microtus ochrogaster</name>
    <name type="common">Prairie vole</name>
    <dbReference type="NCBI Taxonomy" id="79684"/>
    <lineage>
        <taxon>Eukaryota</taxon>
        <taxon>Metazoa</taxon>
        <taxon>Chordata</taxon>
        <taxon>Craniata</taxon>
        <taxon>Vertebrata</taxon>
        <taxon>Euteleostomi</taxon>
        <taxon>Mammalia</taxon>
        <taxon>Eutheria</taxon>
        <taxon>Euarchontoglires</taxon>
        <taxon>Glires</taxon>
        <taxon>Rodentia</taxon>
        <taxon>Myomorpha</taxon>
        <taxon>Muroidea</taxon>
        <taxon>Cricetidae</taxon>
        <taxon>Arvicolinae</taxon>
        <taxon>Microtus</taxon>
    </lineage>
</organism>
<dbReference type="Proteomes" id="UP000710432">
    <property type="component" value="Unassembled WGS sequence"/>
</dbReference>
<evidence type="ECO:0000313" key="2">
    <source>
        <dbReference type="EMBL" id="KAH0516865.1"/>
    </source>
</evidence>
<protein>
    <submittedName>
        <fullName evidence="2">Uncharacterized protein</fullName>
    </submittedName>
</protein>
<name>A0A8J6KX03_MICOH</name>
<reference evidence="2" key="1">
    <citation type="submission" date="2020-03" db="EMBL/GenBank/DDBJ databases">
        <title>Studies in the Genomics of Life Span.</title>
        <authorList>
            <person name="Glass D."/>
        </authorList>
    </citation>
    <scope>NUCLEOTIDE SEQUENCE</scope>
    <source>
        <strain evidence="2">LTLLF</strain>
        <tissue evidence="2">Muscle</tissue>
    </source>
</reference>
<comment type="caution">
    <text evidence="2">The sequence shown here is derived from an EMBL/GenBank/DDBJ whole genome shotgun (WGS) entry which is preliminary data.</text>
</comment>
<evidence type="ECO:0000313" key="3">
    <source>
        <dbReference type="Proteomes" id="UP000710432"/>
    </source>
</evidence>
<dbReference type="EMBL" id="JAATJU010019050">
    <property type="protein sequence ID" value="KAH0516865.1"/>
    <property type="molecule type" value="Genomic_DNA"/>
</dbReference>
<accession>A0A8J6KX03</accession>